<proteinExistence type="predicted"/>
<name>A0A0F9EA17_9ZZZZ</name>
<evidence type="ECO:0000313" key="1">
    <source>
        <dbReference type="EMBL" id="KKL20898.1"/>
    </source>
</evidence>
<protein>
    <submittedName>
        <fullName evidence="1">Uncharacterized protein</fullName>
    </submittedName>
</protein>
<gene>
    <name evidence="1" type="ORF">LCGC14_2450830</name>
</gene>
<sequence length="33" mass="3439">MHSADPPPVVQISICSTVRVSVADQDRDLSTGG</sequence>
<reference evidence="1" key="1">
    <citation type="journal article" date="2015" name="Nature">
        <title>Complex archaea that bridge the gap between prokaryotes and eukaryotes.</title>
        <authorList>
            <person name="Spang A."/>
            <person name="Saw J.H."/>
            <person name="Jorgensen S.L."/>
            <person name="Zaremba-Niedzwiedzka K."/>
            <person name="Martijn J."/>
            <person name="Lind A.E."/>
            <person name="van Eijk R."/>
            <person name="Schleper C."/>
            <person name="Guy L."/>
            <person name="Ettema T.J."/>
        </authorList>
    </citation>
    <scope>NUCLEOTIDE SEQUENCE</scope>
</reference>
<dbReference type="AlphaFoldDB" id="A0A0F9EA17"/>
<organism evidence="1">
    <name type="scientific">marine sediment metagenome</name>
    <dbReference type="NCBI Taxonomy" id="412755"/>
    <lineage>
        <taxon>unclassified sequences</taxon>
        <taxon>metagenomes</taxon>
        <taxon>ecological metagenomes</taxon>
    </lineage>
</organism>
<feature type="non-terminal residue" evidence="1">
    <location>
        <position position="33"/>
    </location>
</feature>
<accession>A0A0F9EA17</accession>
<comment type="caution">
    <text evidence="1">The sequence shown here is derived from an EMBL/GenBank/DDBJ whole genome shotgun (WGS) entry which is preliminary data.</text>
</comment>
<dbReference type="EMBL" id="LAZR01037925">
    <property type="protein sequence ID" value="KKL20898.1"/>
    <property type="molecule type" value="Genomic_DNA"/>
</dbReference>